<keyword evidence="2" id="KW-1185">Reference proteome</keyword>
<protein>
    <submittedName>
        <fullName evidence="1">Uncharacterized protein</fullName>
    </submittedName>
</protein>
<name>A0A3N4GPV1_9ACTN</name>
<evidence type="ECO:0000313" key="2">
    <source>
        <dbReference type="Proteomes" id="UP000267536"/>
    </source>
</evidence>
<organism evidence="1 2">
    <name type="scientific">Gordonia oryzae</name>
    <dbReference type="NCBI Taxonomy" id="2487349"/>
    <lineage>
        <taxon>Bacteria</taxon>
        <taxon>Bacillati</taxon>
        <taxon>Actinomycetota</taxon>
        <taxon>Actinomycetes</taxon>
        <taxon>Mycobacteriales</taxon>
        <taxon>Gordoniaceae</taxon>
        <taxon>Gordonia</taxon>
    </lineage>
</organism>
<evidence type="ECO:0000313" key="1">
    <source>
        <dbReference type="EMBL" id="RPA64872.1"/>
    </source>
</evidence>
<dbReference type="AlphaFoldDB" id="A0A3N4GPV1"/>
<sequence length="71" mass="7380">MLGDGSNPKIPSDRLALASGGPIVSVAIRERLPRAEPTLELHHPEFSATIGPSRSVKSALMHVIAGLDGIA</sequence>
<gene>
    <name evidence="1" type="ORF">EF294_07215</name>
</gene>
<proteinExistence type="predicted"/>
<accession>A0A3N4GPV1</accession>
<reference evidence="1 2" key="1">
    <citation type="submission" date="2018-11" db="EMBL/GenBank/DDBJ databases">
        <title>Draft genome sequence of Gordonia sp. RS15-1S isolated from rice stems.</title>
        <authorList>
            <person name="Muangham S."/>
        </authorList>
    </citation>
    <scope>NUCLEOTIDE SEQUENCE [LARGE SCALE GENOMIC DNA]</scope>
    <source>
        <strain evidence="1 2">RS15-1S</strain>
    </source>
</reference>
<dbReference type="EMBL" id="RKMH01000004">
    <property type="protein sequence ID" value="RPA64872.1"/>
    <property type="molecule type" value="Genomic_DNA"/>
</dbReference>
<dbReference type="Proteomes" id="UP000267536">
    <property type="component" value="Unassembled WGS sequence"/>
</dbReference>
<comment type="caution">
    <text evidence="1">The sequence shown here is derived from an EMBL/GenBank/DDBJ whole genome shotgun (WGS) entry which is preliminary data.</text>
</comment>